<evidence type="ECO:0000256" key="1">
    <source>
        <dbReference type="SAM" id="MobiDB-lite"/>
    </source>
</evidence>
<dbReference type="SMART" id="SM00537">
    <property type="entry name" value="DCX"/>
    <property type="match status" value="1"/>
</dbReference>
<reference evidence="3" key="1">
    <citation type="submission" date="2023-03" db="EMBL/GenBank/DDBJ databases">
        <authorList>
            <person name="Steffen K."/>
            <person name="Cardenas P."/>
        </authorList>
    </citation>
    <scope>NUCLEOTIDE SEQUENCE</scope>
</reference>
<feature type="compositionally biased region" description="Polar residues" evidence="1">
    <location>
        <begin position="313"/>
        <end position="328"/>
    </location>
</feature>
<dbReference type="GO" id="GO:0035556">
    <property type="term" value="P:intracellular signal transduction"/>
    <property type="evidence" value="ECO:0007669"/>
    <property type="project" value="InterPro"/>
</dbReference>
<proteinExistence type="predicted"/>
<evidence type="ECO:0000313" key="3">
    <source>
        <dbReference type="EMBL" id="CAI8002784.1"/>
    </source>
</evidence>
<feature type="compositionally biased region" description="Low complexity" evidence="1">
    <location>
        <begin position="496"/>
        <end position="513"/>
    </location>
</feature>
<dbReference type="InterPro" id="IPR036572">
    <property type="entry name" value="Doublecortin_dom_sf"/>
</dbReference>
<dbReference type="GO" id="GO:0016301">
    <property type="term" value="F:kinase activity"/>
    <property type="evidence" value="ECO:0007669"/>
    <property type="project" value="UniProtKB-KW"/>
</dbReference>
<dbReference type="EMBL" id="CASHTH010000497">
    <property type="protein sequence ID" value="CAI8002784.1"/>
    <property type="molecule type" value="Genomic_DNA"/>
</dbReference>
<dbReference type="Pfam" id="PF03607">
    <property type="entry name" value="DCX"/>
    <property type="match status" value="1"/>
</dbReference>
<feature type="region of interest" description="Disordered" evidence="1">
    <location>
        <begin position="493"/>
        <end position="519"/>
    </location>
</feature>
<keyword evidence="3" id="KW-0808">Transferase</keyword>
<feature type="compositionally biased region" description="Low complexity" evidence="1">
    <location>
        <begin position="581"/>
        <end position="591"/>
    </location>
</feature>
<keyword evidence="3" id="KW-0418">Kinase</keyword>
<dbReference type="PANTHER" id="PTHR23004:SF11">
    <property type="entry name" value="PROTEIN RPI-1"/>
    <property type="match status" value="1"/>
</dbReference>
<dbReference type="PROSITE" id="PS50309">
    <property type="entry name" value="DC"/>
    <property type="match status" value="2"/>
</dbReference>
<dbReference type="SUPFAM" id="SSF89837">
    <property type="entry name" value="Doublecortin (DC)"/>
    <property type="match status" value="2"/>
</dbReference>
<feature type="compositionally biased region" description="Acidic residues" evidence="1">
    <location>
        <begin position="329"/>
        <end position="345"/>
    </location>
</feature>
<gene>
    <name evidence="3" type="ORF">GBAR_LOCUS3488</name>
</gene>
<keyword evidence="4" id="KW-1185">Reference proteome</keyword>
<sequence length="591" mass="63916">RNFRHWEVLLSELSRSIGLPAGVRSIYTPETGHRVTTLDQFKHQRVYVCASAEPFKKIGYTKAKTPTWHSGTKVKTGTLLDLSRSVQAAGGALATSSQIQRGEAVSINSSQDVMSFRERKRKTGCTRKLSFPPLQQSTEGERHTEASTSPSKRKRQSSITQPGLLQPSQFTIICSGAPPRKVVPVFLDRQGVSSWEQARSLISENLPRGYNSRVPKLYSVDGVEVESLSQLWATNRVLIAADNGDFILHGIDGSTPLGGGVWASQQMITEQQNTEGEKTGAGDEQADHRPSGLPGHNQGALVPGTEGKEEEIQTYSPSERVNEDTNTASEEEREEGEGEREEGDGENGVWRERAEGESAAKIDISETNMSNIVSTPGCSSPAAEPGPSTWPPGNGEAEVQPTNSLLTLTEDGSFLGSGSPLTVDRVAAVQHLHRLALQYDIDRMSTSGSDSSTNIRLSMASRPSVLCPQTPQSNISFSQPRSLVEMIMPREKCEGSMDSVSSSSRNSSQPPKSRTVGIQTELVGDKLSAIIEEVEQPSHLGMSHRKRRATHPLFHTQTSVTAGQSQREKLQSGSSGGGGRSVVVEGLPPTR</sequence>
<dbReference type="GO" id="GO:0005874">
    <property type="term" value="C:microtubule"/>
    <property type="evidence" value="ECO:0007669"/>
    <property type="project" value="TreeGrafter"/>
</dbReference>
<evidence type="ECO:0000313" key="4">
    <source>
        <dbReference type="Proteomes" id="UP001174909"/>
    </source>
</evidence>
<feature type="region of interest" description="Disordered" evidence="1">
    <location>
        <begin position="108"/>
        <end position="161"/>
    </location>
</feature>
<feature type="domain" description="Doublecortin" evidence="2">
    <location>
        <begin position="168"/>
        <end position="252"/>
    </location>
</feature>
<feature type="region of interest" description="Disordered" evidence="1">
    <location>
        <begin position="534"/>
        <end position="591"/>
    </location>
</feature>
<protein>
    <submittedName>
        <fullName evidence="3">Serine/threonine-protein kinase DCLK2</fullName>
    </submittedName>
</protein>
<feature type="non-terminal residue" evidence="3">
    <location>
        <position position="591"/>
    </location>
</feature>
<name>A0AA35R5A9_GEOBA</name>
<dbReference type="PANTHER" id="PTHR23004">
    <property type="entry name" value="DOUBLECORTIN DOMAIN CONTAINING 2"/>
    <property type="match status" value="1"/>
</dbReference>
<feature type="compositionally biased region" description="Polar residues" evidence="1">
    <location>
        <begin position="365"/>
        <end position="378"/>
    </location>
</feature>
<feature type="region of interest" description="Disordered" evidence="1">
    <location>
        <begin position="271"/>
        <end position="398"/>
    </location>
</feature>
<evidence type="ECO:0000259" key="2">
    <source>
        <dbReference type="PROSITE" id="PS50309"/>
    </source>
</evidence>
<feature type="domain" description="Doublecortin" evidence="2">
    <location>
        <begin position="1"/>
        <end position="61"/>
    </location>
</feature>
<feature type="compositionally biased region" description="Polar residues" evidence="1">
    <location>
        <begin position="555"/>
        <end position="565"/>
    </location>
</feature>
<feature type="compositionally biased region" description="Basic and acidic residues" evidence="1">
    <location>
        <begin position="349"/>
        <end position="364"/>
    </location>
</feature>
<organism evidence="3 4">
    <name type="scientific">Geodia barretti</name>
    <name type="common">Barrett's horny sponge</name>
    <dbReference type="NCBI Taxonomy" id="519541"/>
    <lineage>
        <taxon>Eukaryota</taxon>
        <taxon>Metazoa</taxon>
        <taxon>Porifera</taxon>
        <taxon>Demospongiae</taxon>
        <taxon>Heteroscleromorpha</taxon>
        <taxon>Tetractinellida</taxon>
        <taxon>Astrophorina</taxon>
        <taxon>Geodiidae</taxon>
        <taxon>Geodia</taxon>
    </lineage>
</organism>
<dbReference type="InterPro" id="IPR003533">
    <property type="entry name" value="Doublecortin_dom"/>
</dbReference>
<dbReference type="Gene3D" id="3.10.20.230">
    <property type="entry name" value="Doublecortin domain"/>
    <property type="match status" value="2"/>
</dbReference>
<dbReference type="AlphaFoldDB" id="A0AA35R5A9"/>
<dbReference type="Proteomes" id="UP001174909">
    <property type="component" value="Unassembled WGS sequence"/>
</dbReference>
<dbReference type="GO" id="GO:0005815">
    <property type="term" value="C:microtubule organizing center"/>
    <property type="evidence" value="ECO:0007669"/>
    <property type="project" value="TreeGrafter"/>
</dbReference>
<accession>A0AA35R5A9</accession>
<feature type="compositionally biased region" description="Basic and acidic residues" evidence="1">
    <location>
        <begin position="275"/>
        <end position="290"/>
    </location>
</feature>
<comment type="caution">
    <text evidence="3">The sequence shown here is derived from an EMBL/GenBank/DDBJ whole genome shotgun (WGS) entry which is preliminary data.</text>
</comment>